<protein>
    <submittedName>
        <fullName evidence="1">Cytochrome p450</fullName>
    </submittedName>
</protein>
<organism evidence="1 2">
    <name type="scientific">Trifolium pratense</name>
    <name type="common">Red clover</name>
    <dbReference type="NCBI Taxonomy" id="57577"/>
    <lineage>
        <taxon>Eukaryota</taxon>
        <taxon>Viridiplantae</taxon>
        <taxon>Streptophyta</taxon>
        <taxon>Embryophyta</taxon>
        <taxon>Tracheophyta</taxon>
        <taxon>Spermatophyta</taxon>
        <taxon>Magnoliopsida</taxon>
        <taxon>eudicotyledons</taxon>
        <taxon>Gunneridae</taxon>
        <taxon>Pentapetalae</taxon>
        <taxon>rosids</taxon>
        <taxon>fabids</taxon>
        <taxon>Fabales</taxon>
        <taxon>Fabaceae</taxon>
        <taxon>Papilionoideae</taxon>
        <taxon>50 kb inversion clade</taxon>
        <taxon>NPAAA clade</taxon>
        <taxon>Hologalegina</taxon>
        <taxon>IRL clade</taxon>
        <taxon>Trifolieae</taxon>
        <taxon>Trifolium</taxon>
    </lineage>
</organism>
<evidence type="ECO:0000313" key="1">
    <source>
        <dbReference type="EMBL" id="PNX64632.1"/>
    </source>
</evidence>
<evidence type="ECO:0000313" key="2">
    <source>
        <dbReference type="Proteomes" id="UP000236291"/>
    </source>
</evidence>
<dbReference type="Proteomes" id="UP000236291">
    <property type="component" value="Unassembled WGS sequence"/>
</dbReference>
<dbReference type="PANTHER" id="PTHR47074:SF48">
    <property type="entry name" value="POLYNUCLEOTIDYL TRANSFERASE, RIBONUCLEASE H-LIKE SUPERFAMILY PROTEIN"/>
    <property type="match status" value="1"/>
</dbReference>
<reference evidence="1 2" key="1">
    <citation type="journal article" date="2014" name="Am. J. Bot.">
        <title>Genome assembly and annotation for red clover (Trifolium pratense; Fabaceae).</title>
        <authorList>
            <person name="Istvanek J."/>
            <person name="Jaros M."/>
            <person name="Krenek A."/>
            <person name="Repkova J."/>
        </authorList>
    </citation>
    <scope>NUCLEOTIDE SEQUENCE [LARGE SCALE GENOMIC DNA]</scope>
    <source>
        <strain evidence="2">cv. Tatra</strain>
        <tissue evidence="1">Young leaves</tissue>
    </source>
</reference>
<feature type="non-terminal residue" evidence="1">
    <location>
        <position position="1"/>
    </location>
</feature>
<comment type="caution">
    <text evidence="1">The sequence shown here is derived from an EMBL/GenBank/DDBJ whole genome shotgun (WGS) entry which is preliminary data.</text>
</comment>
<feature type="non-terminal residue" evidence="1">
    <location>
        <position position="113"/>
    </location>
</feature>
<sequence>DGWHLEFDLEDKAPPRVRNLLWRICRRCVPTHVNLRSRGVNCTTQARPGVMRQRMTTEIKWKKSANERVKCNIDASFSSLNNRVGIGVCIRDEKDAFVVAKLDQFSPICDVRV</sequence>
<dbReference type="InterPro" id="IPR052929">
    <property type="entry name" value="RNase_H-like_EbsB-rel"/>
</dbReference>
<reference evidence="1 2" key="2">
    <citation type="journal article" date="2017" name="Front. Plant Sci.">
        <title>Gene Classification and Mining of Molecular Markers Useful in Red Clover (Trifolium pratense) Breeding.</title>
        <authorList>
            <person name="Istvanek J."/>
            <person name="Dluhosova J."/>
            <person name="Dluhos P."/>
            <person name="Patkova L."/>
            <person name="Nedelnik J."/>
            <person name="Repkova J."/>
        </authorList>
    </citation>
    <scope>NUCLEOTIDE SEQUENCE [LARGE SCALE GENOMIC DNA]</scope>
    <source>
        <strain evidence="2">cv. Tatra</strain>
        <tissue evidence="1">Young leaves</tissue>
    </source>
</reference>
<gene>
    <name evidence="1" type="ORF">L195_g054118</name>
</gene>
<dbReference type="PANTHER" id="PTHR47074">
    <property type="entry name" value="BNAC02G40300D PROTEIN"/>
    <property type="match status" value="1"/>
</dbReference>
<dbReference type="AlphaFoldDB" id="A0A2K3KEC9"/>
<name>A0A2K3KEC9_TRIPR</name>
<dbReference type="EMBL" id="ASHM01093493">
    <property type="protein sequence ID" value="PNX64632.1"/>
    <property type="molecule type" value="Genomic_DNA"/>
</dbReference>
<proteinExistence type="predicted"/>
<accession>A0A2K3KEC9</accession>